<proteinExistence type="predicted"/>
<dbReference type="PROSITE" id="PS50948">
    <property type="entry name" value="PAN"/>
    <property type="match status" value="1"/>
</dbReference>
<evidence type="ECO:0000256" key="4">
    <source>
        <dbReference type="ARBA" id="ARBA00023157"/>
    </source>
</evidence>
<evidence type="ECO:0000313" key="8">
    <source>
        <dbReference type="Proteomes" id="UP001159427"/>
    </source>
</evidence>
<dbReference type="PANTHER" id="PTHR16146:SF46">
    <property type="entry name" value="INTELECTIN-1A-RELATED"/>
    <property type="match status" value="1"/>
</dbReference>
<dbReference type="EMBL" id="CALNXI010000057">
    <property type="protein sequence ID" value="CAH3017192.1"/>
    <property type="molecule type" value="Genomic_DNA"/>
</dbReference>
<keyword evidence="5" id="KW-0732">Signal</keyword>
<keyword evidence="4" id="KW-1015">Disulfide bond</keyword>
<dbReference type="InterPro" id="IPR003609">
    <property type="entry name" value="Pan_app"/>
</dbReference>
<feature type="domain" description="Apple" evidence="6">
    <location>
        <begin position="17"/>
        <end position="98"/>
    </location>
</feature>
<dbReference type="PANTHER" id="PTHR16146">
    <property type="entry name" value="INTELECTIN"/>
    <property type="match status" value="1"/>
</dbReference>
<dbReference type="Pfam" id="PF00024">
    <property type="entry name" value="PAN_1"/>
    <property type="match status" value="1"/>
</dbReference>
<gene>
    <name evidence="7" type="ORF">PEVE_00036108</name>
</gene>
<dbReference type="Gene3D" id="3.90.215.10">
    <property type="entry name" value="Gamma Fibrinogen, chain A, domain 1"/>
    <property type="match status" value="1"/>
</dbReference>
<evidence type="ECO:0000313" key="7">
    <source>
        <dbReference type="EMBL" id="CAH3017192.1"/>
    </source>
</evidence>
<evidence type="ECO:0000256" key="2">
    <source>
        <dbReference type="ARBA" id="ARBA00022734"/>
    </source>
</evidence>
<feature type="chain" id="PRO_5045509515" description="Apple domain-containing protein" evidence="5">
    <location>
        <begin position="17"/>
        <end position="263"/>
    </location>
</feature>
<feature type="signal peptide" evidence="5">
    <location>
        <begin position="1"/>
        <end position="16"/>
    </location>
</feature>
<evidence type="ECO:0000256" key="3">
    <source>
        <dbReference type="ARBA" id="ARBA00022837"/>
    </source>
</evidence>
<sequence length="263" mass="29568">MFATAVLLFLIRTVTSCQESRCNGTSSLPNARLIGRAFLVQEAKNMGDCIDICDKLSQCRSINFNWVHFLCELNKADVHIAPQSLITSKGFVYLDNPWIKFQLVSCGKTSCAHIQQLVPDAKSGYYRVHIKGTKAQVYCDMDNYGGGWTLVASISSSSNDHLLRAEVNCYNSTRCVEFELTNTSIPCRKLSDPDIHEIATQEGIYLVMRAYNVLLFTALQIPGGVRQFNSECYTYSCPRIIVSHVYPYQWESNCRGVLNGYPI</sequence>
<dbReference type="NCBIfam" id="NF040941">
    <property type="entry name" value="GGGWT_bact"/>
    <property type="match status" value="1"/>
</dbReference>
<comment type="caution">
    <text evidence="7">The sequence shown here is derived from an EMBL/GenBank/DDBJ whole genome shotgun (WGS) entry which is preliminary data.</text>
</comment>
<dbReference type="SUPFAM" id="SSF57414">
    <property type="entry name" value="Hairpin loop containing domain-like"/>
    <property type="match status" value="1"/>
</dbReference>
<name>A0ABN8LMJ8_9CNID</name>
<keyword evidence="3" id="KW-0106">Calcium</keyword>
<keyword evidence="2" id="KW-0430">Lectin</keyword>
<dbReference type="InterPro" id="IPR036056">
    <property type="entry name" value="Fibrinogen-like_C"/>
</dbReference>
<dbReference type="InterPro" id="IPR014716">
    <property type="entry name" value="Fibrinogen_a/b/g_C_1"/>
</dbReference>
<keyword evidence="1" id="KW-0479">Metal-binding</keyword>
<accession>A0ABN8LMJ8</accession>
<dbReference type="Proteomes" id="UP001159427">
    <property type="component" value="Unassembled WGS sequence"/>
</dbReference>
<reference evidence="7 8" key="1">
    <citation type="submission" date="2022-05" db="EMBL/GenBank/DDBJ databases">
        <authorList>
            <consortium name="Genoscope - CEA"/>
            <person name="William W."/>
        </authorList>
    </citation>
    <scope>NUCLEOTIDE SEQUENCE [LARGE SCALE GENOMIC DNA]</scope>
</reference>
<evidence type="ECO:0000256" key="1">
    <source>
        <dbReference type="ARBA" id="ARBA00022723"/>
    </source>
</evidence>
<organism evidence="7 8">
    <name type="scientific">Porites evermanni</name>
    <dbReference type="NCBI Taxonomy" id="104178"/>
    <lineage>
        <taxon>Eukaryota</taxon>
        <taxon>Metazoa</taxon>
        <taxon>Cnidaria</taxon>
        <taxon>Anthozoa</taxon>
        <taxon>Hexacorallia</taxon>
        <taxon>Scleractinia</taxon>
        <taxon>Fungiina</taxon>
        <taxon>Poritidae</taxon>
        <taxon>Porites</taxon>
    </lineage>
</organism>
<dbReference type="SUPFAM" id="SSF56496">
    <property type="entry name" value="Fibrinogen C-terminal domain-like"/>
    <property type="match status" value="1"/>
</dbReference>
<protein>
    <recommendedName>
        <fullName evidence="6">Apple domain-containing protein</fullName>
    </recommendedName>
</protein>
<evidence type="ECO:0000256" key="5">
    <source>
        <dbReference type="SAM" id="SignalP"/>
    </source>
</evidence>
<feature type="non-terminal residue" evidence="7">
    <location>
        <position position="263"/>
    </location>
</feature>
<evidence type="ECO:0000259" key="6">
    <source>
        <dbReference type="PROSITE" id="PS50948"/>
    </source>
</evidence>
<keyword evidence="8" id="KW-1185">Reference proteome</keyword>